<feature type="region of interest" description="Disordered" evidence="1">
    <location>
        <begin position="165"/>
        <end position="191"/>
    </location>
</feature>
<evidence type="ECO:0000313" key="2">
    <source>
        <dbReference type="EMBL" id="TNN48580.1"/>
    </source>
</evidence>
<feature type="compositionally biased region" description="Basic and acidic residues" evidence="1">
    <location>
        <begin position="182"/>
        <end position="191"/>
    </location>
</feature>
<keyword evidence="3" id="KW-1185">Reference proteome</keyword>
<comment type="caution">
    <text evidence="2">The sequence shown here is derived from an EMBL/GenBank/DDBJ whole genome shotgun (WGS) entry which is preliminary data.</text>
</comment>
<name>A0A4Z2G608_9TELE</name>
<organism evidence="2 3">
    <name type="scientific">Liparis tanakae</name>
    <name type="common">Tanaka's snailfish</name>
    <dbReference type="NCBI Taxonomy" id="230148"/>
    <lineage>
        <taxon>Eukaryota</taxon>
        <taxon>Metazoa</taxon>
        <taxon>Chordata</taxon>
        <taxon>Craniata</taxon>
        <taxon>Vertebrata</taxon>
        <taxon>Euteleostomi</taxon>
        <taxon>Actinopterygii</taxon>
        <taxon>Neopterygii</taxon>
        <taxon>Teleostei</taxon>
        <taxon>Neoteleostei</taxon>
        <taxon>Acanthomorphata</taxon>
        <taxon>Eupercaria</taxon>
        <taxon>Perciformes</taxon>
        <taxon>Cottioidei</taxon>
        <taxon>Cottales</taxon>
        <taxon>Liparidae</taxon>
        <taxon>Liparis</taxon>
    </lineage>
</organism>
<evidence type="ECO:0000313" key="3">
    <source>
        <dbReference type="Proteomes" id="UP000314294"/>
    </source>
</evidence>
<proteinExistence type="predicted"/>
<evidence type="ECO:0000256" key="1">
    <source>
        <dbReference type="SAM" id="MobiDB-lite"/>
    </source>
</evidence>
<dbReference type="EMBL" id="SRLO01000691">
    <property type="protein sequence ID" value="TNN48580.1"/>
    <property type="molecule type" value="Genomic_DNA"/>
</dbReference>
<sequence length="206" mass="23046">MNIPLISSALGRLPLAQTGSPVTLLADRGGSRRSFIEIQLVEHARKAFLHLLQELVLLLQQVTILHLRRRERPPGSQIAANRLVWIGQSELALEPGDETLNAHAGVRTYSGVRLDRRPEPHLFPAATAVEREINVRLNDELEDIVEEEKEAEEFEMAPFSRCKAPMRRERWDSGTEDPDIEPSGKEGKHEGPIGCISCMAAPYTCK</sequence>
<gene>
    <name evidence="2" type="ORF">EYF80_041232</name>
</gene>
<protein>
    <submittedName>
        <fullName evidence="2">Uncharacterized protein</fullName>
    </submittedName>
</protein>
<dbReference type="AlphaFoldDB" id="A0A4Z2G608"/>
<dbReference type="Proteomes" id="UP000314294">
    <property type="component" value="Unassembled WGS sequence"/>
</dbReference>
<accession>A0A4Z2G608</accession>
<reference evidence="2 3" key="1">
    <citation type="submission" date="2019-03" db="EMBL/GenBank/DDBJ databases">
        <title>First draft genome of Liparis tanakae, snailfish: a comprehensive survey of snailfish specific genes.</title>
        <authorList>
            <person name="Kim W."/>
            <person name="Song I."/>
            <person name="Jeong J.-H."/>
            <person name="Kim D."/>
            <person name="Kim S."/>
            <person name="Ryu S."/>
            <person name="Song J.Y."/>
            <person name="Lee S.K."/>
        </authorList>
    </citation>
    <scope>NUCLEOTIDE SEQUENCE [LARGE SCALE GENOMIC DNA]</scope>
    <source>
        <tissue evidence="2">Muscle</tissue>
    </source>
</reference>